<dbReference type="PROSITE" id="PS51918">
    <property type="entry name" value="RADICAL_SAM"/>
    <property type="match status" value="1"/>
</dbReference>
<evidence type="ECO:0000256" key="10">
    <source>
        <dbReference type="ARBA" id="ARBA00023239"/>
    </source>
</evidence>
<dbReference type="EMBL" id="JAEMHM010000008">
    <property type="protein sequence ID" value="MBJ6725282.1"/>
    <property type="molecule type" value="Genomic_DNA"/>
</dbReference>
<keyword evidence="7 12" id="KW-0411">Iron-sulfur</keyword>
<dbReference type="Proteomes" id="UP000636888">
    <property type="component" value="Unassembled WGS sequence"/>
</dbReference>
<accession>A0A8J7IYK7</accession>
<comment type="catalytic activity">
    <reaction evidence="11 12">
        <text>GTP + AH2 + S-adenosyl-L-methionine = (8S)-3',8-cyclo-7,8-dihydroguanosine 5'-triphosphate + 5'-deoxyadenosine + L-methionine + A + H(+)</text>
        <dbReference type="Rhea" id="RHEA:49576"/>
        <dbReference type="ChEBI" id="CHEBI:13193"/>
        <dbReference type="ChEBI" id="CHEBI:15378"/>
        <dbReference type="ChEBI" id="CHEBI:17319"/>
        <dbReference type="ChEBI" id="CHEBI:17499"/>
        <dbReference type="ChEBI" id="CHEBI:37565"/>
        <dbReference type="ChEBI" id="CHEBI:57844"/>
        <dbReference type="ChEBI" id="CHEBI:59789"/>
        <dbReference type="ChEBI" id="CHEBI:131766"/>
        <dbReference type="EC" id="4.1.99.22"/>
    </reaction>
</comment>
<keyword evidence="4 12" id="KW-0479">Metal-binding</keyword>
<dbReference type="CDD" id="cd01335">
    <property type="entry name" value="Radical_SAM"/>
    <property type="match status" value="1"/>
</dbReference>
<feature type="domain" description="Radical SAM core" evidence="14">
    <location>
        <begin position="6"/>
        <end position="219"/>
    </location>
</feature>
<feature type="binding site" evidence="12">
    <location>
        <position position="28"/>
    </location>
    <ligand>
        <name>S-adenosyl-L-methionine</name>
        <dbReference type="ChEBI" id="CHEBI:59789"/>
    </ligand>
</feature>
<dbReference type="Pfam" id="PF04055">
    <property type="entry name" value="Radical_SAM"/>
    <property type="match status" value="1"/>
</dbReference>
<evidence type="ECO:0000256" key="2">
    <source>
        <dbReference type="ARBA" id="ARBA00022485"/>
    </source>
</evidence>
<evidence type="ECO:0000256" key="7">
    <source>
        <dbReference type="ARBA" id="ARBA00023014"/>
    </source>
</evidence>
<dbReference type="SFLD" id="SFLDG01067">
    <property type="entry name" value="SPASM/twitch_domain_containing"/>
    <property type="match status" value="1"/>
</dbReference>
<feature type="binding site" evidence="12">
    <location>
        <position position="156"/>
    </location>
    <ligand>
        <name>GTP</name>
        <dbReference type="ChEBI" id="CHEBI:37565"/>
    </ligand>
</feature>
<comment type="pathway">
    <text evidence="12">Cofactor biosynthesis; molybdopterin biosynthesis.</text>
</comment>
<keyword evidence="3 12" id="KW-0949">S-adenosyl-L-methionine</keyword>
<evidence type="ECO:0000313" key="16">
    <source>
        <dbReference type="Proteomes" id="UP000636888"/>
    </source>
</evidence>
<feature type="binding site" evidence="12">
    <location>
        <position position="22"/>
    </location>
    <ligand>
        <name>[4Fe-4S] cluster</name>
        <dbReference type="ChEBI" id="CHEBI:49883"/>
        <label>1</label>
        <note>4Fe-4S-S-AdoMet</note>
    </ligand>
</feature>
<evidence type="ECO:0000256" key="4">
    <source>
        <dbReference type="ARBA" id="ARBA00022723"/>
    </source>
</evidence>
<keyword evidence="2 12" id="KW-0004">4Fe-4S</keyword>
<feature type="binding site" evidence="12">
    <location>
        <begin position="258"/>
        <end position="260"/>
    </location>
    <ligand>
        <name>GTP</name>
        <dbReference type="ChEBI" id="CHEBI:37565"/>
    </ligand>
</feature>
<name>A0A8J7IYK7_9BACT</name>
<dbReference type="SUPFAM" id="SSF102114">
    <property type="entry name" value="Radical SAM enzymes"/>
    <property type="match status" value="1"/>
</dbReference>
<feature type="binding site" evidence="12">
    <location>
        <position position="253"/>
    </location>
    <ligand>
        <name>[4Fe-4S] cluster</name>
        <dbReference type="ChEBI" id="CHEBI:49883"/>
        <label>2</label>
        <note>4Fe-4S-substrate</note>
    </ligand>
</feature>
<dbReference type="InterPro" id="IPR058240">
    <property type="entry name" value="rSAM_sf"/>
</dbReference>
<evidence type="ECO:0000313" key="15">
    <source>
        <dbReference type="EMBL" id="MBJ6725282.1"/>
    </source>
</evidence>
<feature type="binding site" evidence="12">
    <location>
        <position position="270"/>
    </location>
    <ligand>
        <name>[4Fe-4S] cluster</name>
        <dbReference type="ChEBI" id="CHEBI:49883"/>
        <label>2</label>
        <note>4Fe-4S-substrate</note>
    </ligand>
</feature>
<dbReference type="SFLD" id="SFLDS00029">
    <property type="entry name" value="Radical_SAM"/>
    <property type="match status" value="1"/>
</dbReference>
<dbReference type="GO" id="GO:0005525">
    <property type="term" value="F:GTP binding"/>
    <property type="evidence" value="ECO:0007669"/>
    <property type="project" value="UniProtKB-UniRule"/>
</dbReference>
<dbReference type="Pfam" id="PF06463">
    <property type="entry name" value="Mob_synth_C"/>
    <property type="match status" value="1"/>
</dbReference>
<comment type="function">
    <text evidence="12">Catalyzes the cyclization of GTP to (8S)-3',8-cyclo-7,8-dihydroguanosine 5'-triphosphate.</text>
</comment>
<dbReference type="InterPro" id="IPR050105">
    <property type="entry name" value="MoCo_biosynth_MoaA/MoaC"/>
</dbReference>
<feature type="binding site" evidence="12">
    <location>
        <position position="29"/>
    </location>
    <ligand>
        <name>[4Fe-4S] cluster</name>
        <dbReference type="ChEBI" id="CHEBI:49883"/>
        <label>1</label>
        <note>4Fe-4S-S-AdoMet</note>
    </ligand>
</feature>
<evidence type="ECO:0000259" key="14">
    <source>
        <dbReference type="PROSITE" id="PS51918"/>
    </source>
</evidence>
<evidence type="ECO:0000256" key="11">
    <source>
        <dbReference type="ARBA" id="ARBA00048697"/>
    </source>
</evidence>
<dbReference type="AlphaFoldDB" id="A0A8J7IYK7"/>
<dbReference type="PANTHER" id="PTHR22960">
    <property type="entry name" value="MOLYBDOPTERIN COFACTOR SYNTHESIS PROTEIN A"/>
    <property type="match status" value="1"/>
</dbReference>
<feature type="binding site" evidence="12">
    <location>
        <position position="190"/>
    </location>
    <ligand>
        <name>S-adenosyl-L-methionine</name>
        <dbReference type="ChEBI" id="CHEBI:59789"/>
    </ligand>
</feature>
<dbReference type="InterPro" id="IPR000385">
    <property type="entry name" value="MoaA_NifB_PqqE_Fe-S-bd_CS"/>
</dbReference>
<evidence type="ECO:0000256" key="12">
    <source>
        <dbReference type="HAMAP-Rule" id="MF_01225"/>
    </source>
</evidence>
<dbReference type="GO" id="GO:1904047">
    <property type="term" value="F:S-adenosyl-L-methionine binding"/>
    <property type="evidence" value="ECO:0007669"/>
    <property type="project" value="UniProtKB-UniRule"/>
</dbReference>
<feature type="binding site" evidence="12">
    <location>
        <position position="65"/>
    </location>
    <ligand>
        <name>GTP</name>
        <dbReference type="ChEBI" id="CHEBI:37565"/>
    </ligand>
</feature>
<dbReference type="InterPro" id="IPR006638">
    <property type="entry name" value="Elp3/MiaA/NifB-like_rSAM"/>
</dbReference>
<evidence type="ECO:0000256" key="13">
    <source>
        <dbReference type="SAM" id="MobiDB-lite"/>
    </source>
</evidence>
<feature type="region of interest" description="Disordered" evidence="13">
    <location>
        <begin position="303"/>
        <end position="324"/>
    </location>
</feature>
<keyword evidence="16" id="KW-1185">Reference proteome</keyword>
<dbReference type="GO" id="GO:0006777">
    <property type="term" value="P:Mo-molybdopterin cofactor biosynthetic process"/>
    <property type="evidence" value="ECO:0007669"/>
    <property type="project" value="UniProtKB-UniRule"/>
</dbReference>
<keyword evidence="10 12" id="KW-0456">Lyase</keyword>
<dbReference type="InterPro" id="IPR013483">
    <property type="entry name" value="MoaA"/>
</dbReference>
<feature type="binding site" evidence="12">
    <location>
        <position position="96"/>
    </location>
    <ligand>
        <name>GTP</name>
        <dbReference type="ChEBI" id="CHEBI:37565"/>
    </ligand>
</feature>
<evidence type="ECO:0000256" key="1">
    <source>
        <dbReference type="ARBA" id="ARBA00012167"/>
    </source>
</evidence>
<dbReference type="HAMAP" id="MF_01225_B">
    <property type="entry name" value="MoaA_B"/>
    <property type="match status" value="1"/>
</dbReference>
<comment type="cofactor">
    <cofactor evidence="12">
        <name>[4Fe-4S] cluster</name>
        <dbReference type="ChEBI" id="CHEBI:49883"/>
    </cofactor>
    <text evidence="12">Binds 2 [4Fe-4S] clusters. Binds 1 [4Fe-4S] cluster coordinated with 3 cysteines and an exchangeable S-adenosyl-L-methionine and 1 [4Fe-4S] cluster coordinated with 3 cysteines and the GTP-derived substrate.</text>
</comment>
<feature type="binding site" evidence="12">
    <location>
        <position position="256"/>
    </location>
    <ligand>
        <name>[4Fe-4S] cluster</name>
        <dbReference type="ChEBI" id="CHEBI:49883"/>
        <label>2</label>
        <note>4Fe-4S-substrate</note>
    </ligand>
</feature>
<dbReference type="UniPathway" id="UPA00344"/>
<dbReference type="PANTHER" id="PTHR22960:SF0">
    <property type="entry name" value="MOLYBDENUM COFACTOR BIOSYNTHESIS PROTEIN 1"/>
    <property type="match status" value="1"/>
</dbReference>
<feature type="binding site" evidence="12">
    <location>
        <position position="15"/>
    </location>
    <ligand>
        <name>GTP</name>
        <dbReference type="ChEBI" id="CHEBI:37565"/>
    </ligand>
</feature>
<keyword evidence="5 12" id="KW-0547">Nucleotide-binding</keyword>
<evidence type="ECO:0000256" key="5">
    <source>
        <dbReference type="ARBA" id="ARBA00022741"/>
    </source>
</evidence>
<dbReference type="NCBIfam" id="TIGR02666">
    <property type="entry name" value="moaA"/>
    <property type="match status" value="1"/>
</dbReference>
<dbReference type="SFLD" id="SFLDG01383">
    <property type="entry name" value="cyclic_pyranopterin_phosphate"/>
    <property type="match status" value="1"/>
</dbReference>
<dbReference type="SFLD" id="SFLDG01386">
    <property type="entry name" value="main_SPASM_domain-containing"/>
    <property type="match status" value="1"/>
</dbReference>
<evidence type="ECO:0000256" key="3">
    <source>
        <dbReference type="ARBA" id="ARBA00022691"/>
    </source>
</evidence>
<dbReference type="InterPro" id="IPR010505">
    <property type="entry name" value="MoaA_twitch"/>
</dbReference>
<dbReference type="CDD" id="cd21117">
    <property type="entry name" value="Twitch_MoaA"/>
    <property type="match status" value="1"/>
</dbReference>
<feature type="binding site" evidence="12">
    <location>
        <position position="120"/>
    </location>
    <ligand>
        <name>S-adenosyl-L-methionine</name>
        <dbReference type="ChEBI" id="CHEBI:59789"/>
    </ligand>
</feature>
<gene>
    <name evidence="12 15" type="primary">moaA</name>
    <name evidence="15" type="ORF">JFN93_11225</name>
</gene>
<dbReference type="GO" id="GO:0046872">
    <property type="term" value="F:metal ion binding"/>
    <property type="evidence" value="ECO:0007669"/>
    <property type="project" value="UniProtKB-KW"/>
</dbReference>
<keyword evidence="8 12" id="KW-0342">GTP-binding</keyword>
<dbReference type="InterPro" id="IPR013785">
    <property type="entry name" value="Aldolase_TIM"/>
</dbReference>
<keyword evidence="9 12" id="KW-0501">Molybdenum cofactor biosynthesis</keyword>
<dbReference type="EC" id="4.1.99.22" evidence="1 12"/>
<feature type="binding site" evidence="12">
    <location>
        <position position="26"/>
    </location>
    <ligand>
        <name>[4Fe-4S] cluster</name>
        <dbReference type="ChEBI" id="CHEBI:49883"/>
        <label>1</label>
        <note>4Fe-4S-S-AdoMet</note>
    </ligand>
</feature>
<protein>
    <recommendedName>
        <fullName evidence="1 12">GTP 3',8-cyclase</fullName>
        <ecNumber evidence="1 12">4.1.99.22</ecNumber>
    </recommendedName>
    <alternativeName>
        <fullName evidence="12">Molybdenum cofactor biosynthesis protein A</fullName>
    </alternativeName>
</protein>
<sequence>MELVDTFGRRINYLRLSITDRCNMRCRYCMPAEGVEKLTHSDVLSYEELLRIGRAAVNEGVEKIRVTGGEPLVRKGILPFLSSLSALPGLRQLVLTTNGVLLEELAAPLHAAGVQRLNVSLDSLDPARFAAVTRGGDLSRVLAGIEAARREGFPIKLNMVVMRGVNDDEVESVASLALDAPFSVRFIEYMPSSGEERWQSLVVPGEEILRRLSARFTLELVDRGALSGPAREYRIPGAAGTVGIITPVTGHFCGDCNRIRVTSTGKAKSCLFSGGELDLRPYLQEGDAALQEALRRIVREKPHRHQLTQENDEPTPFAMSKIGG</sequence>
<comment type="caution">
    <text evidence="15">The sequence shown here is derived from an EMBL/GenBank/DDBJ whole genome shotgun (WGS) entry which is preliminary data.</text>
</comment>
<feature type="binding site" evidence="12">
    <location>
        <position position="69"/>
    </location>
    <ligand>
        <name>S-adenosyl-L-methionine</name>
        <dbReference type="ChEBI" id="CHEBI:59789"/>
    </ligand>
</feature>
<comment type="subunit">
    <text evidence="12">Monomer and homodimer.</text>
</comment>
<evidence type="ECO:0000256" key="9">
    <source>
        <dbReference type="ARBA" id="ARBA00023150"/>
    </source>
</evidence>
<dbReference type="RefSeq" id="WP_199384170.1">
    <property type="nucleotide sequence ID" value="NZ_JAEMHM010000008.1"/>
</dbReference>
<dbReference type="GO" id="GO:0061798">
    <property type="term" value="F:GTP 3',8'-cyclase activity"/>
    <property type="evidence" value="ECO:0007669"/>
    <property type="project" value="UniProtKB-UniRule"/>
</dbReference>
<dbReference type="GO" id="GO:0051539">
    <property type="term" value="F:4 iron, 4 sulfur cluster binding"/>
    <property type="evidence" value="ECO:0007669"/>
    <property type="project" value="UniProtKB-UniRule"/>
</dbReference>
<evidence type="ECO:0000256" key="6">
    <source>
        <dbReference type="ARBA" id="ARBA00023004"/>
    </source>
</evidence>
<proteinExistence type="inferred from homology"/>
<dbReference type="Gene3D" id="3.20.20.70">
    <property type="entry name" value="Aldolase class I"/>
    <property type="match status" value="1"/>
</dbReference>
<comment type="similarity">
    <text evidence="12">Belongs to the radical SAM superfamily. MoaA family.</text>
</comment>
<dbReference type="InterPro" id="IPR040064">
    <property type="entry name" value="MoaA-like"/>
</dbReference>
<dbReference type="SMART" id="SM00729">
    <property type="entry name" value="Elp3"/>
    <property type="match status" value="1"/>
</dbReference>
<evidence type="ECO:0000256" key="8">
    <source>
        <dbReference type="ARBA" id="ARBA00023134"/>
    </source>
</evidence>
<dbReference type="PROSITE" id="PS01305">
    <property type="entry name" value="MOAA_NIFB_PQQE"/>
    <property type="match status" value="1"/>
</dbReference>
<reference evidence="15" key="1">
    <citation type="submission" date="2020-12" db="EMBL/GenBank/DDBJ databases">
        <title>Geomonas sp. Red875, isolated from river sediment.</title>
        <authorList>
            <person name="Xu Z."/>
            <person name="Zhang Z."/>
            <person name="Masuda Y."/>
            <person name="Itoh H."/>
            <person name="Senoo K."/>
        </authorList>
    </citation>
    <scope>NUCLEOTIDE SEQUENCE</scope>
    <source>
        <strain evidence="15">Red875</strain>
    </source>
</reference>
<organism evidence="15 16">
    <name type="scientific">Geomesophilobacter sediminis</name>
    <dbReference type="NCBI Taxonomy" id="2798584"/>
    <lineage>
        <taxon>Bacteria</taxon>
        <taxon>Pseudomonadati</taxon>
        <taxon>Thermodesulfobacteriota</taxon>
        <taxon>Desulfuromonadia</taxon>
        <taxon>Geobacterales</taxon>
        <taxon>Geobacteraceae</taxon>
        <taxon>Geomesophilobacter</taxon>
    </lineage>
</organism>
<keyword evidence="6 12" id="KW-0408">Iron</keyword>
<dbReference type="GO" id="GO:0061799">
    <property type="term" value="F:cyclic pyranopterin monophosphate synthase activity"/>
    <property type="evidence" value="ECO:0007669"/>
    <property type="project" value="TreeGrafter"/>
</dbReference>
<dbReference type="InterPro" id="IPR007197">
    <property type="entry name" value="rSAM"/>
</dbReference>